<keyword evidence="2" id="KW-1185">Reference proteome</keyword>
<evidence type="ECO:0000313" key="1">
    <source>
        <dbReference type="EMBL" id="GEM49843.1"/>
    </source>
</evidence>
<protein>
    <submittedName>
        <fullName evidence="1">Uncharacterized protein</fullName>
    </submittedName>
</protein>
<name>A0A511NAL0_DEIC1</name>
<dbReference type="AlphaFoldDB" id="A0A511NAL0"/>
<organism evidence="1 2">
    <name type="scientific">Deinococcus cellulosilyticus (strain DSM 18568 / NBRC 106333 / KACC 11606 / 5516J-15)</name>
    <dbReference type="NCBI Taxonomy" id="1223518"/>
    <lineage>
        <taxon>Bacteria</taxon>
        <taxon>Thermotogati</taxon>
        <taxon>Deinococcota</taxon>
        <taxon>Deinococci</taxon>
        <taxon>Deinococcales</taxon>
        <taxon>Deinococcaceae</taxon>
        <taxon>Deinococcus</taxon>
    </lineage>
</organism>
<gene>
    <name evidence="1" type="ORF">DC3_54780</name>
</gene>
<accession>A0A511NAL0</accession>
<dbReference type="Proteomes" id="UP000321306">
    <property type="component" value="Unassembled WGS sequence"/>
</dbReference>
<evidence type="ECO:0000313" key="2">
    <source>
        <dbReference type="Proteomes" id="UP000321306"/>
    </source>
</evidence>
<dbReference type="EMBL" id="BJXB01000045">
    <property type="protein sequence ID" value="GEM49843.1"/>
    <property type="molecule type" value="Genomic_DNA"/>
</dbReference>
<comment type="caution">
    <text evidence="1">The sequence shown here is derived from an EMBL/GenBank/DDBJ whole genome shotgun (WGS) entry which is preliminary data.</text>
</comment>
<sequence length="270" mass="32008">MGYDINFYCVKRVPETDHHFQLFSPVRFQQISTGSRGRQWHDLFYFHQAPQYQVPDLDLSWMKSEKETPEEFDEIEPENVFDGEGVVFHPQLIWQDLQKVQRQIDHHLDDLPMWYSFQVQMADAEQPVSTSWCWMVRQGELWGFDGGWNCCEGTPTEIRFYDPNQPPDPRFHRTYPDFAAFPDPARKIHGWDFPEGGLSGYVLGRAAHVMDAARLQHLAFEREKQQDLQDRIWMQSQSYEDVFKYQLESLAHVCRFALEHDCFILVDHSV</sequence>
<reference evidence="1 2" key="1">
    <citation type="submission" date="2019-07" db="EMBL/GenBank/DDBJ databases">
        <title>Whole genome shotgun sequence of Deinococcus cellulosilyticus NBRC 106333.</title>
        <authorList>
            <person name="Hosoyama A."/>
            <person name="Uohara A."/>
            <person name="Ohji S."/>
            <person name="Ichikawa N."/>
        </authorList>
    </citation>
    <scope>NUCLEOTIDE SEQUENCE [LARGE SCALE GENOMIC DNA]</scope>
    <source>
        <strain evidence="1 2">NBRC 106333</strain>
    </source>
</reference>
<proteinExistence type="predicted"/>